<keyword evidence="1" id="KW-0472">Membrane</keyword>
<evidence type="ECO:0000256" key="1">
    <source>
        <dbReference type="SAM" id="Phobius"/>
    </source>
</evidence>
<protein>
    <submittedName>
        <fullName evidence="2">Uncharacterized protein</fullName>
    </submittedName>
</protein>
<reference evidence="2" key="1">
    <citation type="submission" date="2020-11" db="EMBL/GenBank/DDBJ databases">
        <authorList>
            <person name="Tran Van P."/>
        </authorList>
    </citation>
    <scope>NUCLEOTIDE SEQUENCE</scope>
</reference>
<sequence length="516" mass="58196">MTSVLSVWVVGGFRESLGIVVDVRPCVLIKQSVHWLRSRQSTLKWNRAALVASLANALVMLSLAAEDGYSVLCYLYELVVMEYQAPSSQNINKDNKLLLQPQGVVIGRPLTKRSAASLTSVRRPQRINIGPRYYTQVESNHDLPIIGSLVYCENDTLKLAGTEILKNDNWPQALNLGSLALTPMLYHLSIQDSQQAQFRSIETQFDAALKDEVHCYISVDSVNHEVKQEEYNPRVLEQVRSSTEMNVKLYYEEYEPEYSIACLPGSEYKNTRTAWFSGRTIQGVTLEIDKTTAVELNTTSALANYATEAVVVKKCRADVRGSVGAMVPTGLGLMTPGLNKLKMKRQCILRNKASYGPHKTTWFLTIRVSASIPPIWVVQSSWSIVLFSSWAMTSLVEGYQQFLKSIMSKAASDEKLFKCRQKVVIRFQDTFDGYSRNYEMGVDERANFCHYATSGLRKRYTHNTLRFGWRGVDLTFLLCQLISAFLFGVVMVVVFIYFRLDPLFPGVGEALVAPEF</sequence>
<feature type="transmembrane region" description="Helical" evidence="1">
    <location>
        <begin position="474"/>
        <end position="498"/>
    </location>
</feature>
<name>A0A7R9DXP6_9NEOP</name>
<evidence type="ECO:0000313" key="2">
    <source>
        <dbReference type="EMBL" id="CAD7423653.1"/>
    </source>
</evidence>
<keyword evidence="1" id="KW-0812">Transmembrane</keyword>
<organism evidence="2">
    <name type="scientific">Timema monikensis</name>
    <dbReference type="NCBI Taxonomy" id="170555"/>
    <lineage>
        <taxon>Eukaryota</taxon>
        <taxon>Metazoa</taxon>
        <taxon>Ecdysozoa</taxon>
        <taxon>Arthropoda</taxon>
        <taxon>Hexapoda</taxon>
        <taxon>Insecta</taxon>
        <taxon>Pterygota</taxon>
        <taxon>Neoptera</taxon>
        <taxon>Polyneoptera</taxon>
        <taxon>Phasmatodea</taxon>
        <taxon>Timematodea</taxon>
        <taxon>Timematoidea</taxon>
        <taxon>Timematidae</taxon>
        <taxon>Timema</taxon>
    </lineage>
</organism>
<keyword evidence="1" id="KW-1133">Transmembrane helix</keyword>
<dbReference type="AlphaFoldDB" id="A0A7R9DXP6"/>
<accession>A0A7R9DXP6</accession>
<gene>
    <name evidence="2" type="ORF">TMSB3V08_LOCUS629</name>
</gene>
<dbReference type="EMBL" id="OB792698">
    <property type="protein sequence ID" value="CAD7423653.1"/>
    <property type="molecule type" value="Genomic_DNA"/>
</dbReference>
<proteinExistence type="predicted"/>